<dbReference type="Pfam" id="PF13377">
    <property type="entry name" value="Peripla_BP_3"/>
    <property type="match status" value="1"/>
</dbReference>
<gene>
    <name evidence="6" type="ORF">ACFQO6_02305</name>
</gene>
<dbReference type="InterPro" id="IPR028082">
    <property type="entry name" value="Peripla_BP_I"/>
</dbReference>
<dbReference type="PANTHER" id="PTHR30146:SF109">
    <property type="entry name" value="HTH-TYPE TRANSCRIPTIONAL REGULATOR GALS"/>
    <property type="match status" value="1"/>
</dbReference>
<dbReference type="InterPro" id="IPR010982">
    <property type="entry name" value="Lambda_DNA-bd_dom_sf"/>
</dbReference>
<dbReference type="Gene3D" id="1.10.260.40">
    <property type="entry name" value="lambda repressor-like DNA-binding domains"/>
    <property type="match status" value="1"/>
</dbReference>
<feature type="domain" description="HTH lacI-type" evidence="5">
    <location>
        <begin position="1"/>
        <end position="53"/>
    </location>
</feature>
<dbReference type="GO" id="GO:0003677">
    <property type="term" value="F:DNA binding"/>
    <property type="evidence" value="ECO:0007669"/>
    <property type="project" value="UniProtKB-KW"/>
</dbReference>
<comment type="caution">
    <text evidence="6">The sequence shown here is derived from an EMBL/GenBank/DDBJ whole genome shotgun (WGS) entry which is preliminary data.</text>
</comment>
<evidence type="ECO:0000256" key="2">
    <source>
        <dbReference type="ARBA" id="ARBA00023125"/>
    </source>
</evidence>
<keyword evidence="2 6" id="KW-0238">DNA-binding</keyword>
<keyword evidence="7" id="KW-1185">Reference proteome</keyword>
<feature type="region of interest" description="Disordered" evidence="4">
    <location>
        <begin position="313"/>
        <end position="344"/>
    </location>
</feature>
<evidence type="ECO:0000259" key="5">
    <source>
        <dbReference type="PROSITE" id="PS50932"/>
    </source>
</evidence>
<dbReference type="EMBL" id="JBHTCH010000001">
    <property type="protein sequence ID" value="MFC7359085.1"/>
    <property type="molecule type" value="Genomic_DNA"/>
</dbReference>
<dbReference type="PANTHER" id="PTHR30146">
    <property type="entry name" value="LACI-RELATED TRANSCRIPTIONAL REPRESSOR"/>
    <property type="match status" value="1"/>
</dbReference>
<organism evidence="6 7">
    <name type="scientific">Nocardioides astragali</name>
    <dbReference type="NCBI Taxonomy" id="1776736"/>
    <lineage>
        <taxon>Bacteria</taxon>
        <taxon>Bacillati</taxon>
        <taxon>Actinomycetota</taxon>
        <taxon>Actinomycetes</taxon>
        <taxon>Propionibacteriales</taxon>
        <taxon>Nocardioidaceae</taxon>
        <taxon>Nocardioides</taxon>
    </lineage>
</organism>
<dbReference type="CDD" id="cd01574">
    <property type="entry name" value="PBP1_LacI"/>
    <property type="match status" value="1"/>
</dbReference>
<dbReference type="InterPro" id="IPR046335">
    <property type="entry name" value="LacI/GalR-like_sensor"/>
</dbReference>
<keyword evidence="3" id="KW-0804">Transcription</keyword>
<dbReference type="Proteomes" id="UP001596524">
    <property type="component" value="Unassembled WGS sequence"/>
</dbReference>
<name>A0ABW2MZM2_9ACTN</name>
<reference evidence="7" key="1">
    <citation type="journal article" date="2019" name="Int. J. Syst. Evol. Microbiol.">
        <title>The Global Catalogue of Microorganisms (GCM) 10K type strain sequencing project: providing services to taxonomists for standard genome sequencing and annotation.</title>
        <authorList>
            <consortium name="The Broad Institute Genomics Platform"/>
            <consortium name="The Broad Institute Genome Sequencing Center for Infectious Disease"/>
            <person name="Wu L."/>
            <person name="Ma J."/>
        </authorList>
    </citation>
    <scope>NUCLEOTIDE SEQUENCE [LARGE SCALE GENOMIC DNA]</scope>
    <source>
        <strain evidence="7">FCH27</strain>
    </source>
</reference>
<dbReference type="PROSITE" id="PS50932">
    <property type="entry name" value="HTH_LACI_2"/>
    <property type="match status" value="1"/>
</dbReference>
<dbReference type="RefSeq" id="WP_255890135.1">
    <property type="nucleotide sequence ID" value="NZ_JBHTCH010000001.1"/>
</dbReference>
<sequence>MAQVAERAGVSHQTVSRVLNDASLVKEETRLRVLAAIEELGYRRNFAARLLATNRSRRIGMVTAHLALHGPSMIALAVQEAGYREGYDVALVGLPEFSPQALQNAVDRLSDQAVEAIVVAVAHREAAEMTRSLQLSIPVVMVEGVTGAAPLAAGIDQEAGALLAVDHLLDLGHRHVAHVSGPKDWVEASQRSAGWRRAHEQRGWLPGPELDGDWSPASGYRAGQLIAADPDVTAVFAGNDSMALGLLKALHERGRRVPEDVSVVGFDDLPDAAFYWPALTTVAQDFSELGRRALSLALQALRNEPEPKVDLIEPTLVVRGSTSERGRPPAASTSPGEGGQPASG</sequence>
<dbReference type="CDD" id="cd01392">
    <property type="entry name" value="HTH_LacI"/>
    <property type="match status" value="1"/>
</dbReference>
<dbReference type="Pfam" id="PF00356">
    <property type="entry name" value="LacI"/>
    <property type="match status" value="1"/>
</dbReference>
<proteinExistence type="predicted"/>
<evidence type="ECO:0000256" key="1">
    <source>
        <dbReference type="ARBA" id="ARBA00023015"/>
    </source>
</evidence>
<dbReference type="SUPFAM" id="SSF53822">
    <property type="entry name" value="Periplasmic binding protein-like I"/>
    <property type="match status" value="1"/>
</dbReference>
<dbReference type="Gene3D" id="3.40.50.2300">
    <property type="match status" value="2"/>
</dbReference>
<protein>
    <submittedName>
        <fullName evidence="6">LacI family DNA-binding transcriptional regulator</fullName>
    </submittedName>
</protein>
<evidence type="ECO:0000256" key="3">
    <source>
        <dbReference type="ARBA" id="ARBA00023163"/>
    </source>
</evidence>
<dbReference type="SUPFAM" id="SSF47413">
    <property type="entry name" value="lambda repressor-like DNA-binding domains"/>
    <property type="match status" value="1"/>
</dbReference>
<evidence type="ECO:0000313" key="6">
    <source>
        <dbReference type="EMBL" id="MFC7359085.1"/>
    </source>
</evidence>
<dbReference type="InterPro" id="IPR000843">
    <property type="entry name" value="HTH_LacI"/>
</dbReference>
<keyword evidence="1" id="KW-0805">Transcription regulation</keyword>
<accession>A0ABW2MZM2</accession>
<evidence type="ECO:0000313" key="7">
    <source>
        <dbReference type="Proteomes" id="UP001596524"/>
    </source>
</evidence>
<dbReference type="SMART" id="SM00354">
    <property type="entry name" value="HTH_LACI"/>
    <property type="match status" value="1"/>
</dbReference>
<evidence type="ECO:0000256" key="4">
    <source>
        <dbReference type="SAM" id="MobiDB-lite"/>
    </source>
</evidence>